<reference evidence="1 2" key="1">
    <citation type="submission" date="2017-06" db="EMBL/GenBank/DDBJ databases">
        <authorList>
            <consortium name="Pathogen Informatics"/>
        </authorList>
    </citation>
    <scope>NUCLEOTIDE SEQUENCE [LARGE SCALE GENOMIC DNA]</scope>
    <source>
        <strain evidence="1 2">NCTC11291</strain>
    </source>
</reference>
<dbReference type="AlphaFoldDB" id="A0A239XKS4"/>
<evidence type="ECO:0000313" key="2">
    <source>
        <dbReference type="Proteomes" id="UP000215144"/>
    </source>
</evidence>
<gene>
    <name evidence="1" type="ORF">SAMEA4504048_02270</name>
</gene>
<evidence type="ECO:0000313" key="1">
    <source>
        <dbReference type="EMBL" id="SNV46992.1"/>
    </source>
</evidence>
<dbReference type="KEGG" id="saco:SAME_02270"/>
<name>A0A239XKS4_STRAI</name>
<sequence>MTVKQTLTKAEKEFLKTYHSRSYHYFKDIKKYVALLEKLTKV</sequence>
<accession>A0A239XKS4</accession>
<dbReference type="RefSeq" id="WP_023649368.1">
    <property type="nucleotide sequence ID" value="NZ_LT906454.1"/>
</dbReference>
<organism evidence="1 2">
    <name type="scientific">Streptococcus acidominimus</name>
    <dbReference type="NCBI Taxonomy" id="1326"/>
    <lineage>
        <taxon>Bacteria</taxon>
        <taxon>Bacillati</taxon>
        <taxon>Bacillota</taxon>
        <taxon>Bacilli</taxon>
        <taxon>Lactobacillales</taxon>
        <taxon>Streptococcaceae</taxon>
        <taxon>Streptococcus</taxon>
    </lineage>
</organism>
<proteinExistence type="predicted"/>
<protein>
    <submittedName>
        <fullName evidence="1">Uncharacterized protein</fullName>
    </submittedName>
</protein>
<dbReference type="EMBL" id="LT906454">
    <property type="protein sequence ID" value="SNV46992.1"/>
    <property type="molecule type" value="Genomic_DNA"/>
</dbReference>
<dbReference type="Proteomes" id="UP000215144">
    <property type="component" value="Chromosome 1"/>
</dbReference>